<dbReference type="EMBL" id="JABCKY010000001">
    <property type="protein sequence ID" value="NMT63335.1"/>
    <property type="molecule type" value="Genomic_DNA"/>
</dbReference>
<dbReference type="AlphaFoldDB" id="A0A7Y0RBT0"/>
<evidence type="ECO:0000256" key="2">
    <source>
        <dbReference type="SAM" id="Phobius"/>
    </source>
</evidence>
<protein>
    <submittedName>
        <fullName evidence="4">Zf-HC2 domain-containing protein</fullName>
    </submittedName>
</protein>
<evidence type="ECO:0000259" key="3">
    <source>
        <dbReference type="Pfam" id="PF13490"/>
    </source>
</evidence>
<comment type="caution">
    <text evidence="4">The sequence shown here is derived from an EMBL/GenBank/DDBJ whole genome shotgun (WGS) entry which is preliminary data.</text>
</comment>
<proteinExistence type="predicted"/>
<keyword evidence="2" id="KW-0472">Membrane</keyword>
<gene>
    <name evidence="4" type="ORF">HIU99_06940</name>
</gene>
<dbReference type="Proteomes" id="UP000567186">
    <property type="component" value="Unassembled WGS sequence"/>
</dbReference>
<keyword evidence="2" id="KW-0812">Transmembrane</keyword>
<evidence type="ECO:0000256" key="1">
    <source>
        <dbReference type="SAM" id="MobiDB-lite"/>
    </source>
</evidence>
<keyword evidence="2" id="KW-1133">Transmembrane helix</keyword>
<dbReference type="Pfam" id="PF13490">
    <property type="entry name" value="zf-HC2"/>
    <property type="match status" value="1"/>
</dbReference>
<feature type="region of interest" description="Disordered" evidence="1">
    <location>
        <begin position="215"/>
        <end position="234"/>
    </location>
</feature>
<organism evidence="4 5">
    <name type="scientific">Marinobacter orientalis</name>
    <dbReference type="NCBI Taxonomy" id="1928859"/>
    <lineage>
        <taxon>Bacteria</taxon>
        <taxon>Pseudomonadati</taxon>
        <taxon>Pseudomonadota</taxon>
        <taxon>Gammaproteobacteria</taxon>
        <taxon>Pseudomonadales</taxon>
        <taxon>Marinobacteraceae</taxon>
        <taxon>Marinobacter</taxon>
    </lineage>
</organism>
<accession>A0A7Y0RBT0</accession>
<keyword evidence="5" id="KW-1185">Reference proteome</keyword>
<evidence type="ECO:0000313" key="5">
    <source>
        <dbReference type="Proteomes" id="UP000567186"/>
    </source>
</evidence>
<name>A0A7Y0RBT0_9GAMM</name>
<sequence length="234" mass="24607">MLCNECKNSLGSWVRSELSAAQASRIEGHLAVCKDCAVVARNEQAVFDSLLHSQTLPPPSSGFEERVLAAATGKDRQARNGSRGYGWSTPVAGGAIAAALVVGIALGFGWKPEPGPGTDLAFSKAEGPASDATLVAEPVARNVRLAFSSREALEGVTLTVELPPHVEVSSYPGHQKLSWKVDLDKGENIVNLPLNILFSGDGELVAHLDDGGRTKTFRTRLDGPVANGKPEPSS</sequence>
<reference evidence="4 5" key="1">
    <citation type="submission" date="2020-04" db="EMBL/GenBank/DDBJ databases">
        <title>Marinobacter oceani sp. nov., isolated from marine solar saltern.</title>
        <authorList>
            <person name="Chen X.-Y."/>
        </authorList>
    </citation>
    <scope>NUCLEOTIDE SEQUENCE [LARGE SCALE GENOMIC DNA]</scope>
    <source>
        <strain evidence="4 5">W62</strain>
    </source>
</reference>
<dbReference type="InterPro" id="IPR027383">
    <property type="entry name" value="Znf_put"/>
</dbReference>
<feature type="transmembrane region" description="Helical" evidence="2">
    <location>
        <begin position="84"/>
        <end position="110"/>
    </location>
</feature>
<dbReference type="RefSeq" id="WP_206081055.1">
    <property type="nucleotide sequence ID" value="NZ_JABCKY010000001.1"/>
</dbReference>
<feature type="domain" description="Putative zinc-finger" evidence="3">
    <location>
        <begin position="3"/>
        <end position="37"/>
    </location>
</feature>
<evidence type="ECO:0000313" key="4">
    <source>
        <dbReference type="EMBL" id="NMT63335.1"/>
    </source>
</evidence>